<evidence type="ECO:0000256" key="14">
    <source>
        <dbReference type="SAM" id="Phobius"/>
    </source>
</evidence>
<dbReference type="Proteomes" id="UP000008810">
    <property type="component" value="Chromosome 2"/>
</dbReference>
<evidence type="ECO:0000259" key="15">
    <source>
        <dbReference type="PROSITE" id="PS50089"/>
    </source>
</evidence>
<reference evidence="17" key="3">
    <citation type="submission" date="2018-08" db="UniProtKB">
        <authorList>
            <consortium name="EnsemblPlants"/>
        </authorList>
    </citation>
    <scope>IDENTIFICATION</scope>
    <source>
        <strain evidence="17">cv. Bd21</strain>
    </source>
</reference>
<dbReference type="GO" id="GO:0008270">
    <property type="term" value="F:zinc ion binding"/>
    <property type="evidence" value="ECO:0007669"/>
    <property type="project" value="UniProtKB-KW"/>
</dbReference>
<dbReference type="InterPro" id="IPR001841">
    <property type="entry name" value="Znf_RING"/>
</dbReference>
<keyword evidence="7" id="KW-0479">Metal-binding</keyword>
<dbReference type="InterPro" id="IPR044600">
    <property type="entry name" value="ATL1/ATL16-like"/>
</dbReference>
<name>A0A0Q3MFS0_BRADI</name>
<evidence type="ECO:0000256" key="4">
    <source>
        <dbReference type="ARBA" id="ARBA00012483"/>
    </source>
</evidence>
<sequence>MVIIAVDGVDLAAGFLIRLHDGWALSAAAAVSLAVFLLLLRYAVAPYCSHLGASLSGLQSAFAGGDDAAAVESCCRASGGLDGATIARLPCFVAARRSRSQTTSGANDATTDHCCTVCLGAVEEGETVRALPFCRHAFHARCVDAWLRLRPTCPVCRATFS</sequence>
<evidence type="ECO:0000256" key="11">
    <source>
        <dbReference type="ARBA" id="ARBA00022989"/>
    </source>
</evidence>
<dbReference type="Gene3D" id="3.30.40.10">
    <property type="entry name" value="Zinc/RING finger domain, C3HC4 (zinc finger)"/>
    <property type="match status" value="1"/>
</dbReference>
<keyword evidence="9" id="KW-0833">Ubl conjugation pathway</keyword>
<evidence type="ECO:0000256" key="2">
    <source>
        <dbReference type="ARBA" id="ARBA00004167"/>
    </source>
</evidence>
<comment type="catalytic activity">
    <reaction evidence="1">
        <text>S-ubiquitinyl-[E2 ubiquitin-conjugating enzyme]-L-cysteine + [acceptor protein]-L-lysine = [E2 ubiquitin-conjugating enzyme]-L-cysteine + N(6)-ubiquitinyl-[acceptor protein]-L-lysine.</text>
        <dbReference type="EC" id="2.3.2.27"/>
    </reaction>
</comment>
<dbReference type="AlphaFoldDB" id="A0A0Q3MFS0"/>
<dbReference type="EMBL" id="CM000881">
    <property type="protein sequence ID" value="KQK03286.1"/>
    <property type="molecule type" value="Genomic_DNA"/>
</dbReference>
<keyword evidence="10" id="KW-0862">Zinc</keyword>
<comment type="subcellular location">
    <subcellularLocation>
        <location evidence="2">Membrane</location>
        <topology evidence="2">Single-pass membrane protein</topology>
    </subcellularLocation>
</comment>
<evidence type="ECO:0000256" key="5">
    <source>
        <dbReference type="ARBA" id="ARBA00022679"/>
    </source>
</evidence>
<dbReference type="PANTHER" id="PTHR46913">
    <property type="entry name" value="RING-H2 FINGER PROTEIN ATL16"/>
    <property type="match status" value="1"/>
</dbReference>
<reference evidence="16" key="2">
    <citation type="submission" date="2017-06" db="EMBL/GenBank/DDBJ databases">
        <title>WGS assembly of Brachypodium distachyon.</title>
        <authorList>
            <consortium name="The International Brachypodium Initiative"/>
            <person name="Lucas S."/>
            <person name="Harmon-Smith M."/>
            <person name="Lail K."/>
            <person name="Tice H."/>
            <person name="Grimwood J."/>
            <person name="Bruce D."/>
            <person name="Barry K."/>
            <person name="Shu S."/>
            <person name="Lindquist E."/>
            <person name="Wang M."/>
            <person name="Pitluck S."/>
            <person name="Vogel J.P."/>
            <person name="Garvin D.F."/>
            <person name="Mockler T.C."/>
            <person name="Schmutz J."/>
            <person name="Rokhsar D."/>
            <person name="Bevan M.W."/>
        </authorList>
    </citation>
    <scope>NUCLEOTIDE SEQUENCE</scope>
    <source>
        <strain evidence="16">Bd21</strain>
    </source>
</reference>
<dbReference type="GeneID" id="106866157"/>
<evidence type="ECO:0000256" key="1">
    <source>
        <dbReference type="ARBA" id="ARBA00000900"/>
    </source>
</evidence>
<keyword evidence="18" id="KW-1185">Reference proteome</keyword>
<keyword evidence="5" id="KW-0808">Transferase</keyword>
<organism evidence="16">
    <name type="scientific">Brachypodium distachyon</name>
    <name type="common">Purple false brome</name>
    <name type="synonym">Trachynia distachya</name>
    <dbReference type="NCBI Taxonomy" id="15368"/>
    <lineage>
        <taxon>Eukaryota</taxon>
        <taxon>Viridiplantae</taxon>
        <taxon>Streptophyta</taxon>
        <taxon>Embryophyta</taxon>
        <taxon>Tracheophyta</taxon>
        <taxon>Spermatophyta</taxon>
        <taxon>Magnoliopsida</taxon>
        <taxon>Liliopsida</taxon>
        <taxon>Poales</taxon>
        <taxon>Poaceae</taxon>
        <taxon>BOP clade</taxon>
        <taxon>Pooideae</taxon>
        <taxon>Stipodae</taxon>
        <taxon>Brachypodieae</taxon>
        <taxon>Brachypodium</taxon>
    </lineage>
</organism>
<dbReference type="GO" id="GO:0061630">
    <property type="term" value="F:ubiquitin protein ligase activity"/>
    <property type="evidence" value="ECO:0007669"/>
    <property type="project" value="UniProtKB-EC"/>
</dbReference>
<comment type="pathway">
    <text evidence="3">Protein modification; protein ubiquitination.</text>
</comment>
<feature type="transmembrane region" description="Helical" evidence="14">
    <location>
        <begin position="23"/>
        <end position="44"/>
    </location>
</feature>
<dbReference type="OrthoDB" id="726053at2759"/>
<dbReference type="PANTHER" id="PTHR46913:SF1">
    <property type="entry name" value="RING-H2 FINGER PROTEIN ATL16"/>
    <property type="match status" value="1"/>
</dbReference>
<keyword evidence="11 14" id="KW-1133">Transmembrane helix</keyword>
<evidence type="ECO:0000256" key="3">
    <source>
        <dbReference type="ARBA" id="ARBA00004906"/>
    </source>
</evidence>
<dbReference type="GO" id="GO:0016567">
    <property type="term" value="P:protein ubiquitination"/>
    <property type="evidence" value="ECO:0007669"/>
    <property type="project" value="InterPro"/>
</dbReference>
<dbReference type="SUPFAM" id="SSF57850">
    <property type="entry name" value="RING/U-box"/>
    <property type="match status" value="1"/>
</dbReference>
<dbReference type="SMART" id="SM00184">
    <property type="entry name" value="RING"/>
    <property type="match status" value="1"/>
</dbReference>
<dbReference type="Gramene" id="KQK03286">
    <property type="protein sequence ID" value="KQK03286"/>
    <property type="gene ID" value="BRADI_2g06845v3"/>
</dbReference>
<evidence type="ECO:0000256" key="7">
    <source>
        <dbReference type="ARBA" id="ARBA00022723"/>
    </source>
</evidence>
<evidence type="ECO:0000256" key="13">
    <source>
        <dbReference type="PROSITE-ProRule" id="PRU00175"/>
    </source>
</evidence>
<evidence type="ECO:0000313" key="18">
    <source>
        <dbReference type="Proteomes" id="UP000008810"/>
    </source>
</evidence>
<keyword evidence="12 14" id="KW-0472">Membrane</keyword>
<evidence type="ECO:0000256" key="6">
    <source>
        <dbReference type="ARBA" id="ARBA00022692"/>
    </source>
</evidence>
<feature type="domain" description="RING-type" evidence="15">
    <location>
        <begin position="115"/>
        <end position="157"/>
    </location>
</feature>
<dbReference type="Pfam" id="PF13639">
    <property type="entry name" value="zf-RING_2"/>
    <property type="match status" value="1"/>
</dbReference>
<evidence type="ECO:0000256" key="10">
    <source>
        <dbReference type="ARBA" id="ARBA00022833"/>
    </source>
</evidence>
<dbReference type="PROSITE" id="PS50089">
    <property type="entry name" value="ZF_RING_2"/>
    <property type="match status" value="1"/>
</dbReference>
<dbReference type="EC" id="2.3.2.27" evidence="4"/>
<protein>
    <recommendedName>
        <fullName evidence="4">RING-type E3 ubiquitin transferase</fullName>
        <ecNumber evidence="4">2.3.2.27</ecNumber>
    </recommendedName>
</protein>
<evidence type="ECO:0000313" key="17">
    <source>
        <dbReference type="EnsemblPlants" id="KQK03286"/>
    </source>
</evidence>
<accession>A0A0Q3MFS0</accession>
<evidence type="ECO:0000256" key="8">
    <source>
        <dbReference type="ARBA" id="ARBA00022771"/>
    </source>
</evidence>
<dbReference type="KEGG" id="bdi:106866157"/>
<dbReference type="InterPro" id="IPR013083">
    <property type="entry name" value="Znf_RING/FYVE/PHD"/>
</dbReference>
<dbReference type="RefSeq" id="XP_014754394.1">
    <property type="nucleotide sequence ID" value="XM_014898908.2"/>
</dbReference>
<keyword evidence="8 13" id="KW-0863">Zinc-finger</keyword>
<evidence type="ECO:0000256" key="9">
    <source>
        <dbReference type="ARBA" id="ARBA00022786"/>
    </source>
</evidence>
<evidence type="ECO:0000256" key="12">
    <source>
        <dbReference type="ARBA" id="ARBA00023136"/>
    </source>
</evidence>
<dbReference type="EnsemblPlants" id="KQK03286">
    <property type="protein sequence ID" value="KQK03286"/>
    <property type="gene ID" value="BRADI_2g06845v3"/>
</dbReference>
<reference evidence="16 17" key="1">
    <citation type="journal article" date="2010" name="Nature">
        <title>Genome sequencing and analysis of the model grass Brachypodium distachyon.</title>
        <authorList>
            <consortium name="International Brachypodium Initiative"/>
        </authorList>
    </citation>
    <scope>NUCLEOTIDE SEQUENCE [LARGE SCALE GENOMIC DNA]</scope>
    <source>
        <strain evidence="16 17">Bd21</strain>
    </source>
</reference>
<evidence type="ECO:0000313" key="16">
    <source>
        <dbReference type="EMBL" id="KQK03286.1"/>
    </source>
</evidence>
<proteinExistence type="predicted"/>
<dbReference type="GO" id="GO:0016020">
    <property type="term" value="C:membrane"/>
    <property type="evidence" value="ECO:0007669"/>
    <property type="project" value="UniProtKB-SubCell"/>
</dbReference>
<gene>
    <name evidence="17" type="primary">LOC106866157</name>
    <name evidence="16" type="ORF">BRADI_2g06845v3</name>
</gene>
<keyword evidence="6 14" id="KW-0812">Transmembrane</keyword>